<feature type="region of interest" description="Disordered" evidence="1">
    <location>
        <begin position="418"/>
        <end position="477"/>
    </location>
</feature>
<dbReference type="Proteomes" id="UP000183809">
    <property type="component" value="Unassembled WGS sequence"/>
</dbReference>
<feature type="compositionally biased region" description="Polar residues" evidence="1">
    <location>
        <begin position="444"/>
        <end position="454"/>
    </location>
</feature>
<proteinExistence type="predicted"/>
<comment type="caution">
    <text evidence="2">The sequence shown here is derived from an EMBL/GenBank/DDBJ whole genome shotgun (WGS) entry which is preliminary data.</text>
</comment>
<dbReference type="InterPro" id="IPR016712">
    <property type="entry name" value="Rbsml_bS1m-like"/>
</dbReference>
<protein>
    <submittedName>
        <fullName evidence="2">Uncharacterized protein</fullName>
    </submittedName>
</protein>
<dbReference type="Pfam" id="PF11709">
    <property type="entry name" value="Mit_ribos_Mrp51"/>
    <property type="match status" value="1"/>
</dbReference>
<name>A0A1J9QMT5_9PEZI</name>
<evidence type="ECO:0000313" key="3">
    <source>
        <dbReference type="Proteomes" id="UP000183809"/>
    </source>
</evidence>
<evidence type="ECO:0000313" key="2">
    <source>
        <dbReference type="EMBL" id="OJD29785.1"/>
    </source>
</evidence>
<sequence length="477" mass="52741">MSRKLSSPAAQLLRSSRLFSLPPPIPGASTTPGTSSDFTSVSETATQPFPTRQAIATPPSSLHRGDWGLKRPLPLRETTRSSAPTMRVYEVDTINLFTDFESAGDHVRTLEKWQEMNIPLTLSPDTRMSASDKQETAISAFHERFDNTQLTEEARNNGHSKWKSKGPYLAGMSEGEFKSYLETVPRRRKEEFRKHLREYVAKKALGEAAYVAMERASTTPMRRPSVQGTFKVSDGEFEKMVKVLREDTTLSSELSRLIRDFFDLPGVHADTIQPPEKFAADLLKRFGNNTTMKGPPTTHPSAGLSYLRSAAFLQNHPILGPLESREPIEARLLSGRQTAQKVSSQARAGVGGVVADLRVSQSGSIRTDEYQFIRFEEHGGHKVWVSPERAYIDSTGHIKLAVNSAIPEDVRIKQGSLKSKEELEAKPAPRIEELDTRAADLDTNDGSVQEQSRQILGILNGMSSAGGQVDAPRRGAD</sequence>
<dbReference type="GeneID" id="31019077"/>
<evidence type="ECO:0000256" key="1">
    <source>
        <dbReference type="SAM" id="MobiDB-lite"/>
    </source>
</evidence>
<gene>
    <name evidence="2" type="ORF">BKCO1_7200012</name>
</gene>
<dbReference type="RefSeq" id="XP_020126045.1">
    <property type="nucleotide sequence ID" value="XM_020278816.1"/>
</dbReference>
<dbReference type="OrthoDB" id="3913595at2759"/>
<keyword evidence="3" id="KW-1185">Reference proteome</keyword>
<feature type="compositionally biased region" description="Basic and acidic residues" evidence="1">
    <location>
        <begin position="418"/>
        <end position="440"/>
    </location>
</feature>
<dbReference type="AlphaFoldDB" id="A0A1J9QMT5"/>
<dbReference type="GO" id="GO:0003735">
    <property type="term" value="F:structural constituent of ribosome"/>
    <property type="evidence" value="ECO:0007669"/>
    <property type="project" value="TreeGrafter"/>
</dbReference>
<dbReference type="STRING" id="236234.A0A1J9QMT5"/>
<accession>A0A1J9QMT5</accession>
<dbReference type="GO" id="GO:0005763">
    <property type="term" value="C:mitochondrial small ribosomal subunit"/>
    <property type="evidence" value="ECO:0007669"/>
    <property type="project" value="TreeGrafter"/>
</dbReference>
<dbReference type="PANTHER" id="PTHR28058:SF1">
    <property type="entry name" value="SMALL RIBOSOMAL SUBUNIT PROTEIN BS1M"/>
    <property type="match status" value="1"/>
</dbReference>
<reference evidence="2 3" key="1">
    <citation type="submission" date="2016-10" db="EMBL/GenBank/DDBJ databases">
        <title>Proteomics and genomics reveal pathogen-plant mechanisms compatible with a hemibiotrophic lifestyle of Diplodia corticola.</title>
        <authorList>
            <person name="Fernandes I."/>
            <person name="De Jonge R."/>
            <person name="Van De Peer Y."/>
            <person name="Devreese B."/>
            <person name="Alves A."/>
            <person name="Esteves A.C."/>
        </authorList>
    </citation>
    <scope>NUCLEOTIDE SEQUENCE [LARGE SCALE GENOMIC DNA]</scope>
    <source>
        <strain evidence="2 3">CBS 112549</strain>
    </source>
</reference>
<feature type="compositionally biased region" description="Polar residues" evidence="1">
    <location>
        <begin position="28"/>
        <end position="50"/>
    </location>
</feature>
<dbReference type="GO" id="GO:0070124">
    <property type="term" value="P:mitochondrial translational initiation"/>
    <property type="evidence" value="ECO:0007669"/>
    <property type="project" value="TreeGrafter"/>
</dbReference>
<feature type="region of interest" description="Disordered" evidence="1">
    <location>
        <begin position="16"/>
        <end position="80"/>
    </location>
</feature>
<dbReference type="PANTHER" id="PTHR28058">
    <property type="entry name" value="37S RIBOSOMAL PROTEIN MRP51, MITOCHONDRIAL"/>
    <property type="match status" value="1"/>
</dbReference>
<dbReference type="EMBL" id="MNUE01000072">
    <property type="protein sequence ID" value="OJD29785.1"/>
    <property type="molecule type" value="Genomic_DNA"/>
</dbReference>
<organism evidence="2 3">
    <name type="scientific">Diplodia corticola</name>
    <dbReference type="NCBI Taxonomy" id="236234"/>
    <lineage>
        <taxon>Eukaryota</taxon>
        <taxon>Fungi</taxon>
        <taxon>Dikarya</taxon>
        <taxon>Ascomycota</taxon>
        <taxon>Pezizomycotina</taxon>
        <taxon>Dothideomycetes</taxon>
        <taxon>Dothideomycetes incertae sedis</taxon>
        <taxon>Botryosphaeriales</taxon>
        <taxon>Botryosphaeriaceae</taxon>
        <taxon>Diplodia</taxon>
    </lineage>
</organism>